<name>A0A3P1YPB7_TANFO</name>
<evidence type="ECO:0000313" key="2">
    <source>
        <dbReference type="EMBL" id="RRD72458.1"/>
    </source>
</evidence>
<keyword evidence="1" id="KW-0472">Membrane</keyword>
<accession>A0A3P1YPB7</accession>
<dbReference type="EMBL" id="RQYN01000050">
    <property type="protein sequence ID" value="RRD72458.1"/>
    <property type="molecule type" value="Genomic_DNA"/>
</dbReference>
<proteinExistence type="predicted"/>
<gene>
    <name evidence="2" type="ORF">EII41_11235</name>
</gene>
<organism evidence="2 3">
    <name type="scientific">Tannerella forsythia</name>
    <name type="common">Bacteroides forsythus</name>
    <dbReference type="NCBI Taxonomy" id="28112"/>
    <lineage>
        <taxon>Bacteria</taxon>
        <taxon>Pseudomonadati</taxon>
        <taxon>Bacteroidota</taxon>
        <taxon>Bacteroidia</taxon>
        <taxon>Bacteroidales</taxon>
        <taxon>Tannerellaceae</taxon>
        <taxon>Tannerella</taxon>
    </lineage>
</organism>
<feature type="transmembrane region" description="Helical" evidence="1">
    <location>
        <begin position="68"/>
        <end position="86"/>
    </location>
</feature>
<keyword evidence="1" id="KW-1133">Transmembrane helix</keyword>
<evidence type="ECO:0000256" key="1">
    <source>
        <dbReference type="SAM" id="Phobius"/>
    </source>
</evidence>
<sequence>MKEKIISIKRIAKRPLTLVTLTLLFLFTVPAAIETSVATAQGLKIQSISEIEEKAKESTDTIINIGKYVVSSALAIGLIFVVYALATSNPHAKEYLIGWIIAVVVVVIAWLII</sequence>
<dbReference type="Proteomes" id="UP000279860">
    <property type="component" value="Unassembled WGS sequence"/>
</dbReference>
<dbReference type="AlphaFoldDB" id="A0A3P1YPB7"/>
<feature type="transmembrane region" description="Helical" evidence="1">
    <location>
        <begin position="95"/>
        <end position="112"/>
    </location>
</feature>
<keyword evidence="1" id="KW-0812">Transmembrane</keyword>
<dbReference type="RefSeq" id="WP_124790655.1">
    <property type="nucleotide sequence ID" value="NZ_RQYN01000050.1"/>
</dbReference>
<reference evidence="2 3" key="1">
    <citation type="submission" date="2018-11" db="EMBL/GenBank/DDBJ databases">
        <title>Genomes From Bacteria Associated with the Canine Oral Cavity: a Test Case for Automated Genome-Based Taxonomic Assignment.</title>
        <authorList>
            <person name="Coil D.A."/>
            <person name="Jospin G."/>
            <person name="Darling A.E."/>
            <person name="Wallis C."/>
            <person name="Davis I.J."/>
            <person name="Harris S."/>
            <person name="Eisen J.A."/>
            <person name="Holcombe L.J."/>
            <person name="O'Flynn C."/>
        </authorList>
    </citation>
    <scope>NUCLEOTIDE SEQUENCE [LARGE SCALE GENOMIC DNA]</scope>
    <source>
        <strain evidence="2 3">OH1426_COT-023</strain>
    </source>
</reference>
<comment type="caution">
    <text evidence="2">The sequence shown here is derived from an EMBL/GenBank/DDBJ whole genome shotgun (WGS) entry which is preliminary data.</text>
</comment>
<evidence type="ECO:0000313" key="3">
    <source>
        <dbReference type="Proteomes" id="UP000279860"/>
    </source>
</evidence>
<protein>
    <submittedName>
        <fullName evidence="2">Uncharacterized protein</fullName>
    </submittedName>
</protein>